<dbReference type="Gene3D" id="3.10.129.10">
    <property type="entry name" value="Hotdog Thioesterase"/>
    <property type="match status" value="1"/>
</dbReference>
<dbReference type="RefSeq" id="WP_099863396.1">
    <property type="nucleotide sequence ID" value="NZ_PEOG01000069.1"/>
</dbReference>
<organism evidence="1 2">
    <name type="scientific">Roseateles chitinivorans</name>
    <dbReference type="NCBI Taxonomy" id="2917965"/>
    <lineage>
        <taxon>Bacteria</taxon>
        <taxon>Pseudomonadati</taxon>
        <taxon>Pseudomonadota</taxon>
        <taxon>Betaproteobacteria</taxon>
        <taxon>Burkholderiales</taxon>
        <taxon>Sphaerotilaceae</taxon>
        <taxon>Roseateles</taxon>
    </lineage>
</organism>
<proteinExistence type="predicted"/>
<dbReference type="Pfam" id="PF13279">
    <property type="entry name" value="4HBT_2"/>
    <property type="match status" value="1"/>
</dbReference>
<evidence type="ECO:0000313" key="2">
    <source>
        <dbReference type="Proteomes" id="UP000231501"/>
    </source>
</evidence>
<protein>
    <submittedName>
        <fullName evidence="1">4-hydroxybenzoyl-CoA thioesterase</fullName>
    </submittedName>
</protein>
<keyword evidence="2" id="KW-1185">Reference proteome</keyword>
<name>A0A2G9C4M5_9BURK</name>
<sequence>MTAAFEREVLVRFGHCDPAGIVFFPRYYELLNAFVEDWFNEGLGVPYAELLGPRRIGLPTVQLQTNFERISRQGDRLTQRLWIERVGRSSLSLRISFDGADGPRVSFGQVLVCTSLETHQSQPFPEDVRAALVRAVQQQQSQQSSEQ</sequence>
<dbReference type="OrthoDB" id="21822at2"/>
<dbReference type="CDD" id="cd00586">
    <property type="entry name" value="4HBT"/>
    <property type="match status" value="1"/>
</dbReference>
<gene>
    <name evidence="1" type="ORF">CS062_20330</name>
</gene>
<dbReference type="AlphaFoldDB" id="A0A2G9C4M5"/>
<dbReference type="SUPFAM" id="SSF54637">
    <property type="entry name" value="Thioesterase/thiol ester dehydrase-isomerase"/>
    <property type="match status" value="1"/>
</dbReference>
<comment type="caution">
    <text evidence="1">The sequence shown here is derived from an EMBL/GenBank/DDBJ whole genome shotgun (WGS) entry which is preliminary data.</text>
</comment>
<dbReference type="EMBL" id="PEOG01000069">
    <property type="protein sequence ID" value="PIM51348.1"/>
    <property type="molecule type" value="Genomic_DNA"/>
</dbReference>
<accession>A0A2G9C4M5</accession>
<reference evidence="1 2" key="1">
    <citation type="submission" date="2017-11" db="EMBL/GenBank/DDBJ databases">
        <title>Draft genome sequence of Mitsuaria sp. HWN-4.</title>
        <authorList>
            <person name="Gundlapally S.R."/>
        </authorList>
    </citation>
    <scope>NUCLEOTIDE SEQUENCE [LARGE SCALE GENOMIC DNA]</scope>
    <source>
        <strain evidence="1 2">HWN-4</strain>
    </source>
</reference>
<dbReference type="Proteomes" id="UP000231501">
    <property type="component" value="Unassembled WGS sequence"/>
</dbReference>
<evidence type="ECO:0000313" key="1">
    <source>
        <dbReference type="EMBL" id="PIM51348.1"/>
    </source>
</evidence>
<dbReference type="InterPro" id="IPR029069">
    <property type="entry name" value="HotDog_dom_sf"/>
</dbReference>